<dbReference type="SUPFAM" id="SSF49265">
    <property type="entry name" value="Fibronectin type III"/>
    <property type="match status" value="1"/>
</dbReference>
<sequence>MRKTVSLFVMTLFLFMASTRNVLAVDEPNFPLCSNPQGALVVSYNSGVHGIPGDLSEHVGSDKVYSLTSNTLIQCFCSVSGDGIQTNWWMVSSLTDEQKRILQSEGWILIPNGALWGLEEAPYMAKNSNFSCLSGSTGGNESLSQAGAPICNSSVPEAPVLLSVVRNGSEATLTWTKSALADHYVISYGDSPSSFQFGVPDTGNVTTFTIRELNPNKQYYFKVIAVNNCMPSQTSSSGVGGFGQVLGLAATGEEKTIYFAFIVGLGLLGVGLVLHGYNSRSSKNA</sequence>
<dbReference type="Gene3D" id="2.60.40.10">
    <property type="entry name" value="Immunoglobulins"/>
    <property type="match status" value="1"/>
</dbReference>
<evidence type="ECO:0000256" key="1">
    <source>
        <dbReference type="SAM" id="Phobius"/>
    </source>
</evidence>
<comment type="caution">
    <text evidence="4">The sequence shown here is derived from an EMBL/GenBank/DDBJ whole genome shotgun (WGS) entry which is preliminary data.</text>
</comment>
<dbReference type="PROSITE" id="PS50853">
    <property type="entry name" value="FN3"/>
    <property type="match status" value="1"/>
</dbReference>
<keyword evidence="1" id="KW-1133">Transmembrane helix</keyword>
<evidence type="ECO:0000256" key="2">
    <source>
        <dbReference type="SAM" id="SignalP"/>
    </source>
</evidence>
<dbReference type="InterPro" id="IPR013783">
    <property type="entry name" value="Ig-like_fold"/>
</dbReference>
<evidence type="ECO:0000259" key="3">
    <source>
        <dbReference type="PROSITE" id="PS50853"/>
    </source>
</evidence>
<organism evidence="4 5">
    <name type="scientific">Candidatus Woesebacteria bacterium RIFCSPHIGHO2_01_FULL_39_28</name>
    <dbReference type="NCBI Taxonomy" id="1802496"/>
    <lineage>
        <taxon>Bacteria</taxon>
        <taxon>Candidatus Woeseibacteriota</taxon>
    </lineage>
</organism>
<keyword evidence="2" id="KW-0732">Signal</keyword>
<dbReference type="Pfam" id="PF00041">
    <property type="entry name" value="fn3"/>
    <property type="match status" value="1"/>
</dbReference>
<protein>
    <recommendedName>
        <fullName evidence="3">Fibronectin type-III domain-containing protein</fullName>
    </recommendedName>
</protein>
<dbReference type="CDD" id="cd00063">
    <property type="entry name" value="FN3"/>
    <property type="match status" value="1"/>
</dbReference>
<dbReference type="InterPro" id="IPR003961">
    <property type="entry name" value="FN3_dom"/>
</dbReference>
<feature type="domain" description="Fibronectin type-III" evidence="3">
    <location>
        <begin position="155"/>
        <end position="245"/>
    </location>
</feature>
<proteinExistence type="predicted"/>
<keyword evidence="1" id="KW-0472">Membrane</keyword>
<feature type="transmembrane region" description="Helical" evidence="1">
    <location>
        <begin position="257"/>
        <end position="277"/>
    </location>
</feature>
<evidence type="ECO:0000313" key="5">
    <source>
        <dbReference type="Proteomes" id="UP000178851"/>
    </source>
</evidence>
<dbReference type="EMBL" id="MGGI01000018">
    <property type="protein sequence ID" value="OGM25935.1"/>
    <property type="molecule type" value="Genomic_DNA"/>
</dbReference>
<reference evidence="4 5" key="1">
    <citation type="journal article" date="2016" name="Nat. Commun.">
        <title>Thousands of microbial genomes shed light on interconnected biogeochemical processes in an aquifer system.</title>
        <authorList>
            <person name="Anantharaman K."/>
            <person name="Brown C.T."/>
            <person name="Hug L.A."/>
            <person name="Sharon I."/>
            <person name="Castelle C.J."/>
            <person name="Probst A.J."/>
            <person name="Thomas B.C."/>
            <person name="Singh A."/>
            <person name="Wilkins M.J."/>
            <person name="Karaoz U."/>
            <person name="Brodie E.L."/>
            <person name="Williams K.H."/>
            <person name="Hubbard S.S."/>
            <person name="Banfield J.F."/>
        </authorList>
    </citation>
    <scope>NUCLEOTIDE SEQUENCE [LARGE SCALE GENOMIC DNA]</scope>
</reference>
<keyword evidence="1" id="KW-0812">Transmembrane</keyword>
<accession>A0A1F7YHE5</accession>
<feature type="signal peptide" evidence="2">
    <location>
        <begin position="1"/>
        <end position="24"/>
    </location>
</feature>
<dbReference type="Proteomes" id="UP000178851">
    <property type="component" value="Unassembled WGS sequence"/>
</dbReference>
<gene>
    <name evidence="4" type="ORF">A2627_02305</name>
</gene>
<feature type="chain" id="PRO_5009533804" description="Fibronectin type-III domain-containing protein" evidence="2">
    <location>
        <begin position="25"/>
        <end position="285"/>
    </location>
</feature>
<dbReference type="InterPro" id="IPR036116">
    <property type="entry name" value="FN3_sf"/>
</dbReference>
<name>A0A1F7YHE5_9BACT</name>
<evidence type="ECO:0000313" key="4">
    <source>
        <dbReference type="EMBL" id="OGM25935.1"/>
    </source>
</evidence>
<dbReference type="AlphaFoldDB" id="A0A1F7YHE5"/>
<dbReference type="SMART" id="SM00060">
    <property type="entry name" value="FN3"/>
    <property type="match status" value="1"/>
</dbReference>